<feature type="transmembrane region" description="Helical" evidence="1">
    <location>
        <begin position="56"/>
        <end position="77"/>
    </location>
</feature>
<evidence type="ECO:0000313" key="3">
    <source>
        <dbReference type="EMBL" id="ASM71594.1"/>
    </source>
</evidence>
<keyword evidence="1" id="KW-0472">Membrane</keyword>
<evidence type="ECO:0000313" key="4">
    <source>
        <dbReference type="Proteomes" id="UP000199754"/>
    </source>
</evidence>
<organism evidence="3 4">
    <name type="scientific">Pseudosulfitobacter pseudonitzschiae</name>
    <dbReference type="NCBI Taxonomy" id="1402135"/>
    <lineage>
        <taxon>Bacteria</taxon>
        <taxon>Pseudomonadati</taxon>
        <taxon>Pseudomonadota</taxon>
        <taxon>Alphaproteobacteria</taxon>
        <taxon>Rhodobacterales</taxon>
        <taxon>Roseobacteraceae</taxon>
        <taxon>Pseudosulfitobacter</taxon>
    </lineage>
</organism>
<dbReference type="EMBL" id="CP022415">
    <property type="protein sequence ID" value="ASM71594.1"/>
    <property type="molecule type" value="Genomic_DNA"/>
</dbReference>
<feature type="domain" description="DUF1468" evidence="2">
    <location>
        <begin position="25"/>
        <end position="164"/>
    </location>
</feature>
<protein>
    <submittedName>
        <fullName evidence="3">Tripartite tricarboxylate transporter TctB family protein</fullName>
    </submittedName>
</protein>
<keyword evidence="4" id="KW-1185">Reference proteome</keyword>
<dbReference type="KEGG" id="spse:SULPSESMR1_00763"/>
<keyword evidence="1" id="KW-1133">Transmembrane helix</keyword>
<dbReference type="InterPro" id="IPR009936">
    <property type="entry name" value="DUF1468"/>
</dbReference>
<accession>A0A221JXY8</accession>
<dbReference type="AlphaFoldDB" id="A0A221JXY8"/>
<evidence type="ECO:0000256" key="1">
    <source>
        <dbReference type="SAM" id="Phobius"/>
    </source>
</evidence>
<gene>
    <name evidence="3" type="ORF">SULPSESMR1_00763</name>
</gene>
<name>A0A221JXY8_9RHOB</name>
<keyword evidence="1" id="KW-0812">Transmembrane</keyword>
<feature type="transmembrane region" description="Helical" evidence="1">
    <location>
        <begin position="137"/>
        <end position="156"/>
    </location>
</feature>
<dbReference type="RefSeq" id="WP_089419620.1">
    <property type="nucleotide sequence ID" value="NZ_CP022415.1"/>
</dbReference>
<feature type="transmembrane region" description="Helical" evidence="1">
    <location>
        <begin position="97"/>
        <end position="130"/>
    </location>
</feature>
<sequence>MPSNKDIGASPGENARPATFLRDVVAGAALIAIAIAMIWGAQGFPQIRAVAFGPDLFPKIIAGGLILSGLGIGLSAVRDRLAVSPADDTSPAPFAVLPFLAVLAIVAGFALLLPVLGFHVTAALALLASVRVFGGGWTLALIMALIAPVVLHYIFYSLMRVVLPWGILQNWAW</sequence>
<reference evidence="3 4" key="1">
    <citation type="submission" date="2017-07" db="EMBL/GenBank/DDBJ databases">
        <title>Genome Sequence of Sulfitobacter pseudonitzschiae Strain SMR1 Isolated from a culture of the Diatom Skeletonema marinoi.</title>
        <authorList>
            <person name="Topel M."/>
            <person name="Pinder M.I.M."/>
            <person name="Johansson O.N."/>
            <person name="Kourtchenko O."/>
            <person name="Godhe A."/>
            <person name="Clarke A.K."/>
        </authorList>
    </citation>
    <scope>NUCLEOTIDE SEQUENCE [LARGE SCALE GENOMIC DNA]</scope>
    <source>
        <strain evidence="3 4">SMR1</strain>
    </source>
</reference>
<evidence type="ECO:0000259" key="2">
    <source>
        <dbReference type="Pfam" id="PF07331"/>
    </source>
</evidence>
<feature type="transmembrane region" description="Helical" evidence="1">
    <location>
        <begin position="24"/>
        <end position="44"/>
    </location>
</feature>
<dbReference type="Pfam" id="PF07331">
    <property type="entry name" value="TctB"/>
    <property type="match status" value="1"/>
</dbReference>
<proteinExistence type="predicted"/>
<dbReference type="Proteomes" id="UP000199754">
    <property type="component" value="Chromosome"/>
</dbReference>
<dbReference type="OrthoDB" id="8907787at2"/>